<evidence type="ECO:0000313" key="2">
    <source>
        <dbReference type="EnsemblPlants" id="PAC:32939165.CDS.1"/>
    </source>
</evidence>
<accession>A0A2K1IYU5</accession>
<dbReference type="InParanoid" id="A0A2K1IYU5"/>
<name>A0A2K1IYU5_PHYPA</name>
<proteinExistence type="predicted"/>
<evidence type="ECO:0000313" key="3">
    <source>
        <dbReference type="Proteomes" id="UP000006727"/>
    </source>
</evidence>
<protein>
    <submittedName>
        <fullName evidence="1 2">Uncharacterized protein</fullName>
    </submittedName>
</protein>
<reference evidence="1 3" key="2">
    <citation type="journal article" date="2018" name="Plant J.">
        <title>The Physcomitrella patens chromosome-scale assembly reveals moss genome structure and evolution.</title>
        <authorList>
            <person name="Lang D."/>
            <person name="Ullrich K.K."/>
            <person name="Murat F."/>
            <person name="Fuchs J."/>
            <person name="Jenkins J."/>
            <person name="Haas F.B."/>
            <person name="Piednoel M."/>
            <person name="Gundlach H."/>
            <person name="Van Bel M."/>
            <person name="Meyberg R."/>
            <person name="Vives C."/>
            <person name="Morata J."/>
            <person name="Symeonidi A."/>
            <person name="Hiss M."/>
            <person name="Muchero W."/>
            <person name="Kamisugi Y."/>
            <person name="Saleh O."/>
            <person name="Blanc G."/>
            <person name="Decker E.L."/>
            <person name="van Gessel N."/>
            <person name="Grimwood J."/>
            <person name="Hayes R.D."/>
            <person name="Graham S.W."/>
            <person name="Gunter L.E."/>
            <person name="McDaniel S.F."/>
            <person name="Hoernstein S.N.W."/>
            <person name="Larsson A."/>
            <person name="Li F.W."/>
            <person name="Perroud P.F."/>
            <person name="Phillips J."/>
            <person name="Ranjan P."/>
            <person name="Rokshar D.S."/>
            <person name="Rothfels C.J."/>
            <person name="Schneider L."/>
            <person name="Shu S."/>
            <person name="Stevenson D.W."/>
            <person name="Thummler F."/>
            <person name="Tillich M."/>
            <person name="Villarreal Aguilar J.C."/>
            <person name="Widiez T."/>
            <person name="Wong G.K."/>
            <person name="Wymore A."/>
            <person name="Zhang Y."/>
            <person name="Zimmer A.D."/>
            <person name="Quatrano R.S."/>
            <person name="Mayer K.F.X."/>
            <person name="Goodstein D."/>
            <person name="Casacuberta J.M."/>
            <person name="Vandepoele K."/>
            <person name="Reski R."/>
            <person name="Cuming A.C."/>
            <person name="Tuskan G.A."/>
            <person name="Maumus F."/>
            <person name="Salse J."/>
            <person name="Schmutz J."/>
            <person name="Rensing S.A."/>
        </authorList>
    </citation>
    <scope>NUCLEOTIDE SEQUENCE [LARGE SCALE GENOMIC DNA]</scope>
    <source>
        <strain evidence="2 3">cv. Gransden 2004</strain>
    </source>
</reference>
<dbReference type="AlphaFoldDB" id="A0A2K1IYU5"/>
<dbReference type="Proteomes" id="UP000006727">
    <property type="component" value="Chromosome 19"/>
</dbReference>
<gene>
    <name evidence="1" type="ORF">PHYPA_024264</name>
</gene>
<dbReference type="EnsemblPlants" id="Pp3c19_17609V3.1">
    <property type="protein sequence ID" value="PAC:32939165.CDS.1"/>
    <property type="gene ID" value="Pp3c19_17609"/>
</dbReference>
<reference evidence="1 3" key="1">
    <citation type="journal article" date="2008" name="Science">
        <title>The Physcomitrella genome reveals evolutionary insights into the conquest of land by plants.</title>
        <authorList>
            <person name="Rensing S."/>
            <person name="Lang D."/>
            <person name="Zimmer A."/>
            <person name="Terry A."/>
            <person name="Salamov A."/>
            <person name="Shapiro H."/>
            <person name="Nishiyama T."/>
            <person name="Perroud P.-F."/>
            <person name="Lindquist E."/>
            <person name="Kamisugi Y."/>
            <person name="Tanahashi T."/>
            <person name="Sakakibara K."/>
            <person name="Fujita T."/>
            <person name="Oishi K."/>
            <person name="Shin-I T."/>
            <person name="Kuroki Y."/>
            <person name="Toyoda A."/>
            <person name="Suzuki Y."/>
            <person name="Hashimoto A."/>
            <person name="Yamaguchi K."/>
            <person name="Sugano A."/>
            <person name="Kohara Y."/>
            <person name="Fujiyama A."/>
            <person name="Anterola A."/>
            <person name="Aoki S."/>
            <person name="Ashton N."/>
            <person name="Barbazuk W.B."/>
            <person name="Barker E."/>
            <person name="Bennetzen J."/>
            <person name="Bezanilla M."/>
            <person name="Blankenship R."/>
            <person name="Cho S.H."/>
            <person name="Dutcher S."/>
            <person name="Estelle M."/>
            <person name="Fawcett J.A."/>
            <person name="Gundlach H."/>
            <person name="Hanada K."/>
            <person name="Heyl A."/>
            <person name="Hicks K.A."/>
            <person name="Hugh J."/>
            <person name="Lohr M."/>
            <person name="Mayer K."/>
            <person name="Melkozernov A."/>
            <person name="Murata T."/>
            <person name="Nelson D."/>
            <person name="Pils B."/>
            <person name="Prigge M."/>
            <person name="Reiss B."/>
            <person name="Renner T."/>
            <person name="Rombauts S."/>
            <person name="Rushton P."/>
            <person name="Sanderfoot A."/>
            <person name="Schween G."/>
            <person name="Shiu S.-H."/>
            <person name="Stueber K."/>
            <person name="Theodoulou F.L."/>
            <person name="Tu H."/>
            <person name="Van de Peer Y."/>
            <person name="Verrier P.J."/>
            <person name="Waters E."/>
            <person name="Wood A."/>
            <person name="Yang L."/>
            <person name="Cove D."/>
            <person name="Cuming A."/>
            <person name="Hasebe M."/>
            <person name="Lucas S."/>
            <person name="Mishler D.B."/>
            <person name="Reski R."/>
            <person name="Grigoriev I."/>
            <person name="Quatrano R.S."/>
            <person name="Boore J.L."/>
        </authorList>
    </citation>
    <scope>NUCLEOTIDE SEQUENCE [LARGE SCALE GENOMIC DNA]</scope>
    <source>
        <strain evidence="2 3">cv. Gransden 2004</strain>
    </source>
</reference>
<dbReference type="EMBL" id="ABEU02000019">
    <property type="protein sequence ID" value="PNR34447.1"/>
    <property type="molecule type" value="Genomic_DNA"/>
</dbReference>
<sequence length="76" mass="7982">MCDTSSERGSQVEGAGFHSRVETEAAGCSLDAHRTSRMVHVEIGAAPEQIGSGCCLCSTFWDGGSWRTGLFVSSAL</sequence>
<reference evidence="2" key="3">
    <citation type="submission" date="2020-12" db="UniProtKB">
        <authorList>
            <consortium name="EnsemblPlants"/>
        </authorList>
    </citation>
    <scope>IDENTIFICATION</scope>
</reference>
<evidence type="ECO:0000313" key="1">
    <source>
        <dbReference type="EMBL" id="PNR34447.1"/>
    </source>
</evidence>
<keyword evidence="3" id="KW-1185">Reference proteome</keyword>
<dbReference type="Gramene" id="Pp3c19_17609V3.1">
    <property type="protein sequence ID" value="PAC:32939165.CDS.1"/>
    <property type="gene ID" value="Pp3c19_17609"/>
</dbReference>
<organism evidence="1">
    <name type="scientific">Physcomitrium patens</name>
    <name type="common">Spreading-leaved earth moss</name>
    <name type="synonym">Physcomitrella patens</name>
    <dbReference type="NCBI Taxonomy" id="3218"/>
    <lineage>
        <taxon>Eukaryota</taxon>
        <taxon>Viridiplantae</taxon>
        <taxon>Streptophyta</taxon>
        <taxon>Embryophyta</taxon>
        <taxon>Bryophyta</taxon>
        <taxon>Bryophytina</taxon>
        <taxon>Bryopsida</taxon>
        <taxon>Funariidae</taxon>
        <taxon>Funariales</taxon>
        <taxon>Funariaceae</taxon>
        <taxon>Physcomitrium</taxon>
    </lineage>
</organism>